<dbReference type="EMBL" id="CVRI01000058">
    <property type="protein sequence ID" value="CRL02875.1"/>
    <property type="molecule type" value="Genomic_DNA"/>
</dbReference>
<dbReference type="Proteomes" id="UP000183832">
    <property type="component" value="Unassembled WGS sequence"/>
</dbReference>
<evidence type="ECO:0000313" key="1">
    <source>
        <dbReference type="EMBL" id="CRL02875.1"/>
    </source>
</evidence>
<evidence type="ECO:0000313" key="2">
    <source>
        <dbReference type="Proteomes" id="UP000183832"/>
    </source>
</evidence>
<proteinExistence type="predicted"/>
<dbReference type="AlphaFoldDB" id="A0A1J1IRL6"/>
<sequence length="98" mass="11585">MYLFSCTQTWELTQSYPLLIVLIISELLKHEEIFNMISENEMKYFLRSLNLCKSSVVIIEQHTTNNNSRINTSANDIDIILYRILASDVINRHENKYE</sequence>
<accession>A0A1J1IRL6</accession>
<protein>
    <submittedName>
        <fullName evidence="1">CLUMA_CG015913, isoform A</fullName>
    </submittedName>
</protein>
<keyword evidence="2" id="KW-1185">Reference proteome</keyword>
<name>A0A1J1IRL6_9DIPT</name>
<gene>
    <name evidence="1" type="ORF">CLUMA_CG015913</name>
</gene>
<organism evidence="1 2">
    <name type="scientific">Clunio marinus</name>
    <dbReference type="NCBI Taxonomy" id="568069"/>
    <lineage>
        <taxon>Eukaryota</taxon>
        <taxon>Metazoa</taxon>
        <taxon>Ecdysozoa</taxon>
        <taxon>Arthropoda</taxon>
        <taxon>Hexapoda</taxon>
        <taxon>Insecta</taxon>
        <taxon>Pterygota</taxon>
        <taxon>Neoptera</taxon>
        <taxon>Endopterygota</taxon>
        <taxon>Diptera</taxon>
        <taxon>Nematocera</taxon>
        <taxon>Chironomoidea</taxon>
        <taxon>Chironomidae</taxon>
        <taxon>Clunio</taxon>
    </lineage>
</organism>
<reference evidence="1 2" key="1">
    <citation type="submission" date="2015-04" db="EMBL/GenBank/DDBJ databases">
        <authorList>
            <person name="Syromyatnikov M.Y."/>
            <person name="Popov V.N."/>
        </authorList>
    </citation>
    <scope>NUCLEOTIDE SEQUENCE [LARGE SCALE GENOMIC DNA]</scope>
</reference>